<name>A0ABD3ACI8_9GENT</name>
<dbReference type="Pfam" id="PF03101">
    <property type="entry name" value="FAR1"/>
    <property type="match status" value="1"/>
</dbReference>
<evidence type="ECO:0000313" key="2">
    <source>
        <dbReference type="EMBL" id="KAL3528212.1"/>
    </source>
</evidence>
<organism evidence="2 3">
    <name type="scientific">Cinchona calisaya</name>
    <dbReference type="NCBI Taxonomy" id="153742"/>
    <lineage>
        <taxon>Eukaryota</taxon>
        <taxon>Viridiplantae</taxon>
        <taxon>Streptophyta</taxon>
        <taxon>Embryophyta</taxon>
        <taxon>Tracheophyta</taxon>
        <taxon>Spermatophyta</taxon>
        <taxon>Magnoliopsida</taxon>
        <taxon>eudicotyledons</taxon>
        <taxon>Gunneridae</taxon>
        <taxon>Pentapetalae</taxon>
        <taxon>asterids</taxon>
        <taxon>lamiids</taxon>
        <taxon>Gentianales</taxon>
        <taxon>Rubiaceae</taxon>
        <taxon>Cinchonoideae</taxon>
        <taxon>Cinchoneae</taxon>
        <taxon>Cinchona</taxon>
    </lineage>
</organism>
<dbReference type="PANTHER" id="PTHR46328:SF27">
    <property type="entry name" value="OS12G0287500 PROTEIN"/>
    <property type="match status" value="1"/>
</dbReference>
<gene>
    <name evidence="2" type="ORF">ACH5RR_012868</name>
</gene>
<sequence length="125" mass="14634">MGSTQQEDEKRQTIENLEYEFDIECRMKQDQFKGDMQASIFENSTNAHIKDGKVAEMEFQSINDAFKSYSNYARNRGFSIQKQCAIRSKKDKLAIEFVCSKQGFSSRKYSQGVMPRIRQENDVEY</sequence>
<dbReference type="InterPro" id="IPR004330">
    <property type="entry name" value="FAR1_DNA_bnd_dom"/>
</dbReference>
<dbReference type="Proteomes" id="UP001630127">
    <property type="component" value="Unassembled WGS sequence"/>
</dbReference>
<reference evidence="2 3" key="1">
    <citation type="submission" date="2024-11" db="EMBL/GenBank/DDBJ databases">
        <title>A near-complete genome assembly of Cinchona calisaya.</title>
        <authorList>
            <person name="Lian D.C."/>
            <person name="Zhao X.W."/>
            <person name="Wei L."/>
        </authorList>
    </citation>
    <scope>NUCLEOTIDE SEQUENCE [LARGE SCALE GENOMIC DNA]</scope>
    <source>
        <tissue evidence="2">Nenye</tissue>
    </source>
</reference>
<proteinExistence type="predicted"/>
<evidence type="ECO:0000259" key="1">
    <source>
        <dbReference type="Pfam" id="PF03101"/>
    </source>
</evidence>
<keyword evidence="3" id="KW-1185">Reference proteome</keyword>
<protein>
    <recommendedName>
        <fullName evidence="1">FAR1 domain-containing protein</fullName>
    </recommendedName>
</protein>
<dbReference type="PANTHER" id="PTHR46328">
    <property type="entry name" value="FAR-RED IMPAIRED RESPONSIVE (FAR1) FAMILY PROTEIN-RELATED"/>
    <property type="match status" value="1"/>
</dbReference>
<accession>A0ABD3ACI8</accession>
<dbReference type="AlphaFoldDB" id="A0ABD3ACI8"/>
<comment type="caution">
    <text evidence="2">The sequence shown here is derived from an EMBL/GenBank/DDBJ whole genome shotgun (WGS) entry which is preliminary data.</text>
</comment>
<dbReference type="EMBL" id="JBJUIK010000005">
    <property type="protein sequence ID" value="KAL3528212.1"/>
    <property type="molecule type" value="Genomic_DNA"/>
</dbReference>
<feature type="domain" description="FAR1" evidence="1">
    <location>
        <begin position="69"/>
        <end position="116"/>
    </location>
</feature>
<evidence type="ECO:0000313" key="3">
    <source>
        <dbReference type="Proteomes" id="UP001630127"/>
    </source>
</evidence>